<dbReference type="GO" id="GO:0006259">
    <property type="term" value="P:DNA metabolic process"/>
    <property type="evidence" value="ECO:0007669"/>
    <property type="project" value="UniProtKB-ARBA"/>
</dbReference>
<dbReference type="SUPFAM" id="SSF53098">
    <property type="entry name" value="Ribonuclease H-like"/>
    <property type="match status" value="1"/>
</dbReference>
<dbReference type="PANTHER" id="PTHR30231">
    <property type="entry name" value="DNA POLYMERASE III SUBUNIT EPSILON"/>
    <property type="match status" value="1"/>
</dbReference>
<reference evidence="2 3" key="1">
    <citation type="submission" date="2019-12" db="EMBL/GenBank/DDBJ databases">
        <authorList>
            <person name="Zhang Y.-J."/>
        </authorList>
    </citation>
    <scope>NUCLEOTIDE SEQUENCE [LARGE SCALE GENOMIC DNA]</scope>
    <source>
        <strain evidence="2 3">H18S-6</strain>
    </source>
</reference>
<keyword evidence="2" id="KW-0378">Hydrolase</keyword>
<evidence type="ECO:0000313" key="2">
    <source>
        <dbReference type="EMBL" id="KAE9627693.1"/>
    </source>
</evidence>
<keyword evidence="2" id="KW-0540">Nuclease</keyword>
<dbReference type="Proteomes" id="UP000441586">
    <property type="component" value="Unassembled WGS sequence"/>
</dbReference>
<dbReference type="AlphaFoldDB" id="A0A6A4RG53"/>
<evidence type="ECO:0000259" key="1">
    <source>
        <dbReference type="SMART" id="SM00479"/>
    </source>
</evidence>
<dbReference type="RefSeq" id="WP_158981032.1">
    <property type="nucleotide sequence ID" value="NZ_WSFO01000012.1"/>
</dbReference>
<protein>
    <submittedName>
        <fullName evidence="2">Exonuclease</fullName>
    </submittedName>
</protein>
<dbReference type="GO" id="GO:0005829">
    <property type="term" value="C:cytosol"/>
    <property type="evidence" value="ECO:0007669"/>
    <property type="project" value="TreeGrafter"/>
</dbReference>
<feature type="domain" description="Exonuclease" evidence="1">
    <location>
        <begin position="11"/>
        <end position="176"/>
    </location>
</feature>
<comment type="caution">
    <text evidence="2">The sequence shown here is derived from an EMBL/GenBank/DDBJ whole genome shotgun (WGS) entry which is preliminary data.</text>
</comment>
<dbReference type="Pfam" id="PF00929">
    <property type="entry name" value="RNase_T"/>
    <property type="match status" value="1"/>
</dbReference>
<dbReference type="EMBL" id="WSFO01000012">
    <property type="protein sequence ID" value="KAE9627693.1"/>
    <property type="molecule type" value="Genomic_DNA"/>
</dbReference>
<keyword evidence="2" id="KW-0269">Exonuclease</keyword>
<gene>
    <name evidence="2" type="ORF">GP644_19130</name>
</gene>
<proteinExistence type="predicted"/>
<dbReference type="Gene3D" id="3.30.420.10">
    <property type="entry name" value="Ribonuclease H-like superfamily/Ribonuclease H"/>
    <property type="match status" value="1"/>
</dbReference>
<accession>A0A6A4RG53</accession>
<dbReference type="GO" id="GO:0008408">
    <property type="term" value="F:3'-5' exonuclease activity"/>
    <property type="evidence" value="ECO:0007669"/>
    <property type="project" value="TreeGrafter"/>
</dbReference>
<sequence>MTDTLPHGDFRFIALDVETSCGDSASICQIGLACVGLDRSIQTWSAFVDPLMPFAPFNVELHGISAKTVENAPTFAEIWPKLQVLLTRHAIVQHSRFDEHAINAACKAHGLYQPRLSWSNSVTIARTAWPGLKGNGGHGLANLKQHLGLEFQHHDAGEDARAAALVVLRAEVELNKPFEQITSNNTAFQLSFSF</sequence>
<dbReference type="GO" id="GO:0003676">
    <property type="term" value="F:nucleic acid binding"/>
    <property type="evidence" value="ECO:0007669"/>
    <property type="project" value="InterPro"/>
</dbReference>
<name>A0A6A4RG53_9RHOB</name>
<dbReference type="SMART" id="SM00479">
    <property type="entry name" value="EXOIII"/>
    <property type="match status" value="1"/>
</dbReference>
<dbReference type="InterPro" id="IPR036397">
    <property type="entry name" value="RNaseH_sf"/>
</dbReference>
<dbReference type="InterPro" id="IPR013520">
    <property type="entry name" value="Ribonucl_H"/>
</dbReference>
<dbReference type="InterPro" id="IPR012337">
    <property type="entry name" value="RNaseH-like_sf"/>
</dbReference>
<evidence type="ECO:0000313" key="3">
    <source>
        <dbReference type="Proteomes" id="UP000441586"/>
    </source>
</evidence>
<dbReference type="PANTHER" id="PTHR30231:SF42">
    <property type="entry name" value="EXONUCLEASE"/>
    <property type="match status" value="1"/>
</dbReference>
<dbReference type="CDD" id="cd06130">
    <property type="entry name" value="DNA_pol_III_epsilon_like"/>
    <property type="match status" value="1"/>
</dbReference>
<organism evidence="2 3">
    <name type="scientific">Parasedimentitalea maritima</name>
    <dbReference type="NCBI Taxonomy" id="2578117"/>
    <lineage>
        <taxon>Bacteria</taxon>
        <taxon>Pseudomonadati</taxon>
        <taxon>Pseudomonadota</taxon>
        <taxon>Alphaproteobacteria</taxon>
        <taxon>Rhodobacterales</taxon>
        <taxon>Paracoccaceae</taxon>
        <taxon>Parasedimentitalea</taxon>
    </lineage>
</organism>